<evidence type="ECO:0000313" key="1">
    <source>
        <dbReference type="EMBL" id="OLZ72540.1"/>
    </source>
</evidence>
<sequence>MTDDLVRCVNCRRALWGDERAAGCRACRRCEEDAARDLRELPGLFRGADQTNALIKGGRTETGARQPSTSSAPVNLFVLSLTAVGGAVTTLQAIEDSWRRALGWSMGLTRHRADIDGATSFLINNLRWACENYDEVAHDLRTIARTHAALSNIQTGQRAPRLYSLSCSTIDCAGRMRVTLFDPRATCPDCGQLYERQQLDQLDSEFGPNPTRTGKAA</sequence>
<dbReference type="RefSeq" id="WP_076043213.1">
    <property type="nucleotide sequence ID" value="NZ_MQUR01000005.1"/>
</dbReference>
<name>A0ABX3G8S9_9ACTN</name>
<gene>
    <name evidence="1" type="ORF">AVW11_03880</name>
</gene>
<comment type="caution">
    <text evidence="1">The sequence shown here is derived from an EMBL/GenBank/DDBJ whole genome shotgun (WGS) entry which is preliminary data.</text>
</comment>
<accession>A0ABX3G8S9</accession>
<organism evidence="1 2">
    <name type="scientific">Streptomyces amritsarensis</name>
    <dbReference type="NCBI Taxonomy" id="681158"/>
    <lineage>
        <taxon>Bacteria</taxon>
        <taxon>Bacillati</taxon>
        <taxon>Actinomycetota</taxon>
        <taxon>Actinomycetes</taxon>
        <taxon>Kitasatosporales</taxon>
        <taxon>Streptomycetaceae</taxon>
        <taxon>Streptomyces</taxon>
    </lineage>
</organism>
<keyword evidence="2" id="KW-1185">Reference proteome</keyword>
<dbReference type="EMBL" id="MQUR01000005">
    <property type="protein sequence ID" value="OLZ72540.1"/>
    <property type="molecule type" value="Genomic_DNA"/>
</dbReference>
<protein>
    <submittedName>
        <fullName evidence="1">Uncharacterized protein</fullName>
    </submittedName>
</protein>
<evidence type="ECO:0000313" key="2">
    <source>
        <dbReference type="Proteomes" id="UP000187151"/>
    </source>
</evidence>
<dbReference type="Proteomes" id="UP000187151">
    <property type="component" value="Unassembled WGS sequence"/>
</dbReference>
<proteinExistence type="predicted"/>
<reference evidence="1 2" key="1">
    <citation type="submission" date="2016-01" db="EMBL/GenBank/DDBJ databases">
        <title>Streptomyces amritsarensis strain MTCC 11845 genome sequencing and assembly.</title>
        <authorList>
            <person name="Sharma D."/>
            <person name="Nair G.R."/>
            <person name="Kaur G."/>
            <person name="Manhas R.K."/>
            <person name="Mayilraj S."/>
        </authorList>
    </citation>
    <scope>NUCLEOTIDE SEQUENCE [LARGE SCALE GENOMIC DNA]</scope>
    <source>
        <strain evidence="1 2">MTCC 11845</strain>
    </source>
</reference>